<evidence type="ECO:0000256" key="1">
    <source>
        <dbReference type="ARBA" id="ARBA00022801"/>
    </source>
</evidence>
<feature type="domain" description="SMP-30/Gluconolactonase/LRE-like region" evidence="3">
    <location>
        <begin position="47"/>
        <end position="292"/>
    </location>
</feature>
<dbReference type="EMBL" id="QXML01000004">
    <property type="protein sequence ID" value="RIW15624.1"/>
    <property type="molecule type" value="Genomic_DNA"/>
</dbReference>
<proteinExistence type="predicted"/>
<dbReference type="InterPro" id="IPR013658">
    <property type="entry name" value="SGL"/>
</dbReference>
<dbReference type="AlphaFoldDB" id="A0A418PRZ6"/>
<dbReference type="Pfam" id="PF08450">
    <property type="entry name" value="SGL"/>
    <property type="match status" value="1"/>
</dbReference>
<dbReference type="PANTHER" id="PTHR47572">
    <property type="entry name" value="LIPOPROTEIN-RELATED"/>
    <property type="match status" value="1"/>
</dbReference>
<evidence type="ECO:0000256" key="2">
    <source>
        <dbReference type="SAM" id="SignalP"/>
    </source>
</evidence>
<dbReference type="InterPro" id="IPR051262">
    <property type="entry name" value="SMP-30/CGR1_Lactonase"/>
</dbReference>
<protein>
    <submittedName>
        <fullName evidence="4">SMP-30/gluconolactonase/LRE family protein</fullName>
    </submittedName>
</protein>
<feature type="signal peptide" evidence="2">
    <location>
        <begin position="1"/>
        <end position="23"/>
    </location>
</feature>
<reference evidence="4 5" key="1">
    <citation type="submission" date="2018-09" db="EMBL/GenBank/DDBJ databases">
        <authorList>
            <person name="Wang X."/>
            <person name="Du Z."/>
        </authorList>
    </citation>
    <scope>NUCLEOTIDE SEQUENCE [LARGE SCALE GENOMIC DNA]</scope>
    <source>
        <strain evidence="4 5">N3</strain>
    </source>
</reference>
<keyword evidence="1" id="KW-0378">Hydrolase</keyword>
<dbReference type="SUPFAM" id="SSF63829">
    <property type="entry name" value="Calcium-dependent phosphotriesterase"/>
    <property type="match status" value="1"/>
</dbReference>
<dbReference type="PANTHER" id="PTHR47572:SF4">
    <property type="entry name" value="LACTONASE DRP35"/>
    <property type="match status" value="1"/>
</dbReference>
<keyword evidence="5" id="KW-1185">Reference proteome</keyword>
<dbReference type="Proteomes" id="UP000283522">
    <property type="component" value="Unassembled WGS sequence"/>
</dbReference>
<keyword evidence="2" id="KW-0732">Signal</keyword>
<dbReference type="InterPro" id="IPR011042">
    <property type="entry name" value="6-blade_b-propeller_TolB-like"/>
</dbReference>
<feature type="chain" id="PRO_5019517455" evidence="2">
    <location>
        <begin position="24"/>
        <end position="307"/>
    </location>
</feature>
<organism evidence="4 5">
    <name type="scientific">Algoriphagus lacus</name>
    <dbReference type="NCBI Taxonomy" id="2056311"/>
    <lineage>
        <taxon>Bacteria</taxon>
        <taxon>Pseudomonadati</taxon>
        <taxon>Bacteroidota</taxon>
        <taxon>Cytophagia</taxon>
        <taxon>Cytophagales</taxon>
        <taxon>Cyclobacteriaceae</taxon>
        <taxon>Algoriphagus</taxon>
    </lineage>
</organism>
<sequence length="307" mass="34298">MHRNFKNALAFSALLLASTALYAQIEDKRGIVAKDAELVKVQDGFTFTEGPAVNRMGDIFFTDQPNDKIYKWSAGSNKVTLFREGAGRSNGLYFQLDGTLIAAADLNNELWAIDQNTGKETVIVPSFKGKKLNGPNDVWVRPKGGLYFTDPLYARPYWEGIRTPERQQDGEHVYFLSADRSEFFRVTEDLTKPNGIVGTPDGKNLYVADIGAKKTWKYDIQDDGYLTNKTLFCEMGSDGMTLDERGNVYLTGDGVTVFDKNGEKIAHIPVPAKWTANVVFGALDRKTLFITAMDAVYTLKMKTRGVW</sequence>
<evidence type="ECO:0000313" key="5">
    <source>
        <dbReference type="Proteomes" id="UP000283522"/>
    </source>
</evidence>
<gene>
    <name evidence="4" type="ORF">D0X99_09335</name>
</gene>
<name>A0A418PRZ6_9BACT</name>
<dbReference type="RefSeq" id="WP_119477474.1">
    <property type="nucleotide sequence ID" value="NZ_QXML01000004.1"/>
</dbReference>
<dbReference type="OrthoDB" id="241638at2"/>
<accession>A0A418PRZ6</accession>
<dbReference type="Gene3D" id="2.120.10.30">
    <property type="entry name" value="TolB, C-terminal domain"/>
    <property type="match status" value="1"/>
</dbReference>
<evidence type="ECO:0000313" key="4">
    <source>
        <dbReference type="EMBL" id="RIW15624.1"/>
    </source>
</evidence>
<comment type="caution">
    <text evidence="4">The sequence shown here is derived from an EMBL/GenBank/DDBJ whole genome shotgun (WGS) entry which is preliminary data.</text>
</comment>
<evidence type="ECO:0000259" key="3">
    <source>
        <dbReference type="Pfam" id="PF08450"/>
    </source>
</evidence>
<dbReference type="GO" id="GO:0016787">
    <property type="term" value="F:hydrolase activity"/>
    <property type="evidence" value="ECO:0007669"/>
    <property type="project" value="UniProtKB-KW"/>
</dbReference>